<keyword evidence="1" id="KW-0539">Nucleus</keyword>
<gene>
    <name evidence="4" type="ORF">AAL_04968</name>
</gene>
<feature type="region of interest" description="Disordered" evidence="2">
    <location>
        <begin position="194"/>
        <end position="215"/>
    </location>
</feature>
<dbReference type="InterPro" id="IPR036910">
    <property type="entry name" value="HMG_box_dom_sf"/>
</dbReference>
<dbReference type="InterPro" id="IPR009071">
    <property type="entry name" value="HMG_box_dom"/>
</dbReference>
<accession>A0A168B6B5</accession>
<evidence type="ECO:0000256" key="1">
    <source>
        <dbReference type="PROSITE-ProRule" id="PRU00267"/>
    </source>
</evidence>
<comment type="caution">
    <text evidence="4">The sequence shown here is derived from an EMBL/GenBank/DDBJ whole genome shotgun (WGS) entry which is preliminary data.</text>
</comment>
<sequence length="377" mass="42628">MKDKQPSAMFMLGSPRGSLVDHPSDTSYRPEQNKSGTPDSLRSHEAQDAKAVLRCSRRTAEHGSPSTRPSKRIQNSASSIDQHTVLLSKALSEFAKDHPRDFIDPVAYAHRSIEQRRLKSTQEGRISRPLNSYMLYRKAYQQVARRVIQKDQQQSASQIVGISWSGLEHEEVKSVFRKLAETDHKMHHIAFPSYKYTPTQGKTPKNPPGSTAARRDITRRLKSRNINTQVADEVSLHFHMNNLDSSPQQIFENESWRGGYEPFLPNTKDSQEDFEIHSTPDLGCPPNLQSETSERQPFASMADHYGQFATGLVDGLGLDHCIDPSLFSHLGDVASQAPSQYWDWLPQDLSLEKDSQYFMPDIVLHRSPNPTHQEGGL</sequence>
<feature type="region of interest" description="Disordered" evidence="2">
    <location>
        <begin position="1"/>
        <end position="79"/>
    </location>
</feature>
<feature type="compositionally biased region" description="Polar residues" evidence="2">
    <location>
        <begin position="25"/>
        <end position="40"/>
    </location>
</feature>
<evidence type="ECO:0000256" key="2">
    <source>
        <dbReference type="SAM" id="MobiDB-lite"/>
    </source>
</evidence>
<name>A0A168B6B5_9HYPO</name>
<dbReference type="SMART" id="SM00398">
    <property type="entry name" value="HMG"/>
    <property type="match status" value="1"/>
</dbReference>
<feature type="DNA-binding region" description="HMG box" evidence="1">
    <location>
        <begin position="126"/>
        <end position="195"/>
    </location>
</feature>
<dbReference type="GO" id="GO:0005634">
    <property type="term" value="C:nucleus"/>
    <property type="evidence" value="ECO:0007669"/>
    <property type="project" value="UniProtKB-UniRule"/>
</dbReference>
<organism evidence="4 5">
    <name type="scientific">Moelleriella libera RCEF 2490</name>
    <dbReference type="NCBI Taxonomy" id="1081109"/>
    <lineage>
        <taxon>Eukaryota</taxon>
        <taxon>Fungi</taxon>
        <taxon>Dikarya</taxon>
        <taxon>Ascomycota</taxon>
        <taxon>Pezizomycotina</taxon>
        <taxon>Sordariomycetes</taxon>
        <taxon>Hypocreomycetidae</taxon>
        <taxon>Hypocreales</taxon>
        <taxon>Clavicipitaceae</taxon>
        <taxon>Moelleriella</taxon>
    </lineage>
</organism>
<dbReference type="Proteomes" id="UP000078544">
    <property type="component" value="Unassembled WGS sequence"/>
</dbReference>
<keyword evidence="1" id="KW-0238">DNA-binding</keyword>
<dbReference type="SUPFAM" id="SSF47095">
    <property type="entry name" value="HMG-box"/>
    <property type="match status" value="1"/>
</dbReference>
<proteinExistence type="predicted"/>
<dbReference type="STRING" id="1081109.A0A168B6B5"/>
<dbReference type="OrthoDB" id="2307332at2759"/>
<dbReference type="EMBL" id="AZGY01000010">
    <property type="protein sequence ID" value="KZZ94857.1"/>
    <property type="molecule type" value="Genomic_DNA"/>
</dbReference>
<protein>
    <submittedName>
        <fullName evidence="4">High mobility group, superfamily</fullName>
    </submittedName>
</protein>
<dbReference type="PROSITE" id="PS50118">
    <property type="entry name" value="HMG_BOX_2"/>
    <property type="match status" value="1"/>
</dbReference>
<evidence type="ECO:0000313" key="4">
    <source>
        <dbReference type="EMBL" id="KZZ94857.1"/>
    </source>
</evidence>
<dbReference type="Gene3D" id="1.10.30.10">
    <property type="entry name" value="High mobility group box domain"/>
    <property type="match status" value="1"/>
</dbReference>
<feature type="compositionally biased region" description="Polar residues" evidence="2">
    <location>
        <begin position="64"/>
        <end position="79"/>
    </location>
</feature>
<evidence type="ECO:0000259" key="3">
    <source>
        <dbReference type="PROSITE" id="PS50118"/>
    </source>
</evidence>
<keyword evidence="5" id="KW-1185">Reference proteome</keyword>
<dbReference type="GO" id="GO:0003677">
    <property type="term" value="F:DNA binding"/>
    <property type="evidence" value="ECO:0007669"/>
    <property type="project" value="UniProtKB-UniRule"/>
</dbReference>
<feature type="domain" description="HMG box" evidence="3">
    <location>
        <begin position="126"/>
        <end position="195"/>
    </location>
</feature>
<reference evidence="4 5" key="1">
    <citation type="journal article" date="2016" name="Genome Biol. Evol.">
        <title>Divergent and convergent evolution of fungal pathogenicity.</title>
        <authorList>
            <person name="Shang Y."/>
            <person name="Xiao G."/>
            <person name="Zheng P."/>
            <person name="Cen K."/>
            <person name="Zhan S."/>
            <person name="Wang C."/>
        </authorList>
    </citation>
    <scope>NUCLEOTIDE SEQUENCE [LARGE SCALE GENOMIC DNA]</scope>
    <source>
        <strain evidence="4 5">RCEF 2490</strain>
    </source>
</reference>
<evidence type="ECO:0000313" key="5">
    <source>
        <dbReference type="Proteomes" id="UP000078544"/>
    </source>
</evidence>
<dbReference type="AlphaFoldDB" id="A0A168B6B5"/>